<keyword evidence="4" id="KW-1185">Reference proteome</keyword>
<gene>
    <name evidence="3" type="ORF">JOF29_008706</name>
</gene>
<dbReference type="NCBIfam" id="NF033542">
    <property type="entry name" value="transpos_IS110"/>
    <property type="match status" value="1"/>
</dbReference>
<dbReference type="InterPro" id="IPR002525">
    <property type="entry name" value="Transp_IS110-like_N"/>
</dbReference>
<evidence type="ECO:0000259" key="2">
    <source>
        <dbReference type="Pfam" id="PF02371"/>
    </source>
</evidence>
<proteinExistence type="predicted"/>
<dbReference type="RefSeq" id="WP_209699921.1">
    <property type="nucleotide sequence ID" value="NZ_BAAAVU010000049.1"/>
</dbReference>
<dbReference type="EMBL" id="JAGINT010000002">
    <property type="protein sequence ID" value="MBP2357596.1"/>
    <property type="molecule type" value="Genomic_DNA"/>
</dbReference>
<dbReference type="InterPro" id="IPR003346">
    <property type="entry name" value="Transposase_20"/>
</dbReference>
<comment type="caution">
    <text evidence="3">The sequence shown here is derived from an EMBL/GenBank/DDBJ whole genome shotgun (WGS) entry which is preliminary data.</text>
</comment>
<reference evidence="3 4" key="1">
    <citation type="submission" date="2021-03" db="EMBL/GenBank/DDBJ databases">
        <title>Sequencing the genomes of 1000 actinobacteria strains.</title>
        <authorList>
            <person name="Klenk H.-P."/>
        </authorList>
    </citation>
    <scope>NUCLEOTIDE SEQUENCE [LARGE SCALE GENOMIC DNA]</scope>
    <source>
        <strain evidence="3 4">DSM 18824</strain>
    </source>
</reference>
<dbReference type="Pfam" id="PF01548">
    <property type="entry name" value="DEDD_Tnp_IS110"/>
    <property type="match status" value="1"/>
</dbReference>
<feature type="domain" description="Transposase IS110-like N-terminal" evidence="1">
    <location>
        <begin position="10"/>
        <end position="152"/>
    </location>
</feature>
<dbReference type="Pfam" id="PF02371">
    <property type="entry name" value="Transposase_20"/>
    <property type="match status" value="1"/>
</dbReference>
<dbReference type="PANTHER" id="PTHR33055:SF13">
    <property type="entry name" value="TRANSPOSASE"/>
    <property type="match status" value="1"/>
</dbReference>
<evidence type="ECO:0000313" key="3">
    <source>
        <dbReference type="EMBL" id="MBP2357596.1"/>
    </source>
</evidence>
<protein>
    <submittedName>
        <fullName evidence="3">Transposase</fullName>
    </submittedName>
</protein>
<dbReference type="PANTHER" id="PTHR33055">
    <property type="entry name" value="TRANSPOSASE FOR INSERTION SEQUENCE ELEMENT IS1111A"/>
    <property type="match status" value="1"/>
</dbReference>
<dbReference type="InterPro" id="IPR047650">
    <property type="entry name" value="Transpos_IS110"/>
</dbReference>
<feature type="domain" description="Transposase IS116/IS110/IS902 C-terminal" evidence="2">
    <location>
        <begin position="222"/>
        <end position="292"/>
    </location>
</feature>
<evidence type="ECO:0000259" key="1">
    <source>
        <dbReference type="Pfam" id="PF01548"/>
    </source>
</evidence>
<sequence length="354" mass="38966">MEGYAGRQFVGMDLHRRRSVLVRMTAEGEVLERVRIVNGVDRLAAVIARAGESPEVVLEATYGWYWAVDALREQGAVVHLAHPLGVKAFEYRRVKNDERDAADLADLLRMGRLPEAWIAPPAVRELRELVRHRAKLVGLRSHCKAEVHAVLAKCGVQVAMSDLFGIDGTALLDRLRDSSQLAAPYAARIGSLRRVMDGLDFEIDHVAGMVRGRLATDPGYAAVQTIPGIGPTLAAVLVAEIGDINRFARPEQLSCWAGLTPTHHESDTHVHRGRITKQGSRLVRWAVVESVQILPGTTLVGQFRDRVAARRGHNIGVVAAGRRQLEYVFYALRDHHVRALNLSQPTKPLASTAA</sequence>
<organism evidence="3 4">
    <name type="scientific">Kribbella aluminosa</name>
    <dbReference type="NCBI Taxonomy" id="416017"/>
    <lineage>
        <taxon>Bacteria</taxon>
        <taxon>Bacillati</taxon>
        <taxon>Actinomycetota</taxon>
        <taxon>Actinomycetes</taxon>
        <taxon>Propionibacteriales</taxon>
        <taxon>Kribbellaceae</taxon>
        <taxon>Kribbella</taxon>
    </lineage>
</organism>
<accession>A0ABS4V1C0</accession>
<evidence type="ECO:0000313" key="4">
    <source>
        <dbReference type="Proteomes" id="UP000755585"/>
    </source>
</evidence>
<dbReference type="Proteomes" id="UP000755585">
    <property type="component" value="Unassembled WGS sequence"/>
</dbReference>
<name>A0ABS4V1C0_9ACTN</name>